<dbReference type="InterPro" id="IPR036928">
    <property type="entry name" value="AS_sf"/>
</dbReference>
<evidence type="ECO:0000313" key="2">
    <source>
        <dbReference type="EMBL" id="EPF70396.1"/>
    </source>
</evidence>
<dbReference type="HOGENOM" id="CLU_009600_0_3_6"/>
<dbReference type="EMBL" id="ATGI01000038">
    <property type="protein sequence ID" value="EPF70396.1"/>
    <property type="molecule type" value="Genomic_DNA"/>
</dbReference>
<dbReference type="PANTHER" id="PTHR11895">
    <property type="entry name" value="TRANSAMIDASE"/>
    <property type="match status" value="1"/>
</dbReference>
<keyword evidence="3" id="KW-1185">Reference proteome</keyword>
<comment type="caution">
    <text evidence="2">The sequence shown here is derived from an EMBL/GenBank/DDBJ whole genome shotgun (WGS) entry which is preliminary data.</text>
</comment>
<dbReference type="AlphaFoldDB" id="S3NUP0"/>
<feature type="domain" description="Amidase" evidence="1">
    <location>
        <begin position="32"/>
        <end position="444"/>
    </location>
</feature>
<proteinExistence type="predicted"/>
<dbReference type="GO" id="GO:0003824">
    <property type="term" value="F:catalytic activity"/>
    <property type="evidence" value="ECO:0007669"/>
    <property type="project" value="InterPro"/>
</dbReference>
<protein>
    <recommendedName>
        <fullName evidence="1">Amidase domain-containing protein</fullName>
    </recommendedName>
</protein>
<dbReference type="Pfam" id="PF01425">
    <property type="entry name" value="Amidase"/>
    <property type="match status" value="1"/>
</dbReference>
<dbReference type="PATRIC" id="fig|421052.3.peg.3352"/>
<reference evidence="2 3" key="1">
    <citation type="submission" date="2013-06" db="EMBL/GenBank/DDBJ databases">
        <title>The Genome Sequence of Acinetobacter rudis CIP 110305.</title>
        <authorList>
            <consortium name="The Broad Institute Genome Sequencing Platform"/>
            <consortium name="The Broad Institute Genome Sequencing Center for Infectious Disease"/>
            <person name="Cerqueira G."/>
            <person name="Feldgarden M."/>
            <person name="Courvalin P."/>
            <person name="Perichon B."/>
            <person name="Grillot-Courvalin C."/>
            <person name="Clermont D."/>
            <person name="Rocha E."/>
            <person name="Yoon E.-J."/>
            <person name="Nemec A."/>
            <person name="Young S.K."/>
            <person name="Zeng Q."/>
            <person name="Gargeya S."/>
            <person name="Fitzgerald M."/>
            <person name="Abouelleil A."/>
            <person name="Alvarado L."/>
            <person name="Berlin A.M."/>
            <person name="Chapman S.B."/>
            <person name="Dewar J."/>
            <person name="Goldberg J."/>
            <person name="Griggs A."/>
            <person name="Gujja S."/>
            <person name="Hansen M."/>
            <person name="Howarth C."/>
            <person name="Imamovic A."/>
            <person name="Larimer J."/>
            <person name="McCowan C."/>
            <person name="Murphy C."/>
            <person name="Pearson M."/>
            <person name="Priest M."/>
            <person name="Roberts A."/>
            <person name="Saif S."/>
            <person name="Shea T."/>
            <person name="Sykes S."/>
            <person name="Wortman J."/>
            <person name="Nusbaum C."/>
            <person name="Birren B."/>
        </authorList>
    </citation>
    <scope>NUCLEOTIDE SEQUENCE [LARGE SCALE GENOMIC DNA]</scope>
    <source>
        <strain evidence="2 3">CIP 110305</strain>
    </source>
</reference>
<dbReference type="Proteomes" id="UP000014568">
    <property type="component" value="Unassembled WGS sequence"/>
</dbReference>
<evidence type="ECO:0000259" key="1">
    <source>
        <dbReference type="Pfam" id="PF01425"/>
    </source>
</evidence>
<name>S3NUP0_9GAMM</name>
<dbReference type="Gene3D" id="3.90.1300.10">
    <property type="entry name" value="Amidase signature (AS) domain"/>
    <property type="match status" value="1"/>
</dbReference>
<evidence type="ECO:0000313" key="3">
    <source>
        <dbReference type="Proteomes" id="UP000014568"/>
    </source>
</evidence>
<dbReference type="OrthoDB" id="8872210at2"/>
<dbReference type="eggNOG" id="COG0154">
    <property type="taxonomic scope" value="Bacteria"/>
</dbReference>
<dbReference type="PANTHER" id="PTHR11895:SF176">
    <property type="entry name" value="AMIDASE AMID-RELATED"/>
    <property type="match status" value="1"/>
</dbReference>
<dbReference type="STRING" id="632955.GCA_000829675_01480"/>
<dbReference type="InterPro" id="IPR000120">
    <property type="entry name" value="Amidase"/>
</dbReference>
<organism evidence="2 3">
    <name type="scientific">Acinetobacter rudis CIP 110305</name>
    <dbReference type="NCBI Taxonomy" id="421052"/>
    <lineage>
        <taxon>Bacteria</taxon>
        <taxon>Pseudomonadati</taxon>
        <taxon>Pseudomonadota</taxon>
        <taxon>Gammaproteobacteria</taxon>
        <taxon>Moraxellales</taxon>
        <taxon>Moraxellaceae</taxon>
        <taxon>Acinetobacter</taxon>
    </lineage>
</organism>
<dbReference type="RefSeq" id="WP_016657782.1">
    <property type="nucleotide sequence ID" value="NZ_KE340355.1"/>
</dbReference>
<sequence>MQKCPIHGFFSDQNIMQLAEQLRNGKLTSIQITLASLETIQQFNSQVNAFCFVDRDFAIKQAEHADNLFAQGIDHGLLQGIPIAIKDNIKTANMPTTMGSAFYKDYIPTENADCVELLKHAGAIIIGKTNTHEFAYGPTGDCSFFGATKNPWNTKKISGGSSCGSAVAVATGMVPIAIGTDTGGSIRIPASLTGIIGFKPSYRSFSTLGVFPLSQTLDHLGILAKNVEDIKIVFDILKNPSVKTQSTNDQEVKPKAAWIAIEQITHQFDSSHYQNIKEKAFELFGHHLENIAIDLSSIFSEISNCFTAIQNAEAYRIHQKNIETNPELFQTEVLERLYNAKHTSGWAYLEAMSLREKFQFTLSEVFQHYEFLIMPTIAIPTTDLDQRYIYCDNHQINVRNALLSLTSPWNVLGFPACNIPIMLSNDNMPLGLQIVANNNDDAKLIEFMQLLNTDMC</sequence>
<accession>S3NUP0</accession>
<gene>
    <name evidence="2" type="ORF">F945_03419</name>
</gene>
<dbReference type="SUPFAM" id="SSF75304">
    <property type="entry name" value="Amidase signature (AS) enzymes"/>
    <property type="match status" value="1"/>
</dbReference>
<dbReference type="InterPro" id="IPR023631">
    <property type="entry name" value="Amidase_dom"/>
</dbReference>